<keyword evidence="2" id="KW-1185">Reference proteome</keyword>
<evidence type="ECO:0000313" key="1">
    <source>
        <dbReference type="EMBL" id="KAJ8129774.1"/>
    </source>
</evidence>
<dbReference type="EMBL" id="JAPUUL010000664">
    <property type="protein sequence ID" value="KAJ8129774.1"/>
    <property type="molecule type" value="Genomic_DNA"/>
</dbReference>
<accession>A0ACC2JQZ6</accession>
<proteinExistence type="predicted"/>
<organism evidence="1 2">
    <name type="scientific">Lasiodiplodia mahajangana</name>
    <dbReference type="NCBI Taxonomy" id="1108764"/>
    <lineage>
        <taxon>Eukaryota</taxon>
        <taxon>Fungi</taxon>
        <taxon>Dikarya</taxon>
        <taxon>Ascomycota</taxon>
        <taxon>Pezizomycotina</taxon>
        <taxon>Dothideomycetes</taxon>
        <taxon>Dothideomycetes incertae sedis</taxon>
        <taxon>Botryosphaeriales</taxon>
        <taxon>Botryosphaeriaceae</taxon>
        <taxon>Lasiodiplodia</taxon>
    </lineage>
</organism>
<gene>
    <name evidence="1" type="ORF">O1611_g3854</name>
</gene>
<name>A0ACC2JQZ6_9PEZI</name>
<evidence type="ECO:0000313" key="2">
    <source>
        <dbReference type="Proteomes" id="UP001153332"/>
    </source>
</evidence>
<reference evidence="1" key="1">
    <citation type="submission" date="2022-12" db="EMBL/GenBank/DDBJ databases">
        <title>Genome Sequence of Lasiodiplodia mahajangana.</title>
        <authorList>
            <person name="Buettner E."/>
        </authorList>
    </citation>
    <scope>NUCLEOTIDE SEQUENCE</scope>
    <source>
        <strain evidence="1">VT137</strain>
    </source>
</reference>
<protein>
    <submittedName>
        <fullName evidence="1">Uncharacterized protein</fullName>
    </submittedName>
</protein>
<dbReference type="Proteomes" id="UP001153332">
    <property type="component" value="Unassembled WGS sequence"/>
</dbReference>
<sequence>MDPLSLSASIIAVLQATNAVISFCYNYRAAAKNASWELPRVIEQVKSLRNVLETLESLASDVKGTDPDAVSRLQTLQQLCRPKIGNEGGLLAMCLEELNSLQKKLTPPGWAGPVGSKRMAFVQALKWPLKESDTKKTLENIGRFRDTLSLALMTDQTTLILKIDEATQAIQENTLGIQGELTELNDSFNSARIDEHREKIHEWLAAPDPSSNHVDALGKRRATTGSWFISSTKFDDWKKDPNSFLWLSGIPGCGKTVLSSVIIEAVLEHCHLSVGTAPNPPPTCAVVFFYFDFSQGQKRIHEKMVRSLIKQLSQQLIYTSEPLESLFSTCTNGNRQPTIEALQNCLRQMIEAFDQVFVILDALDECEDREDLLEGINEITGWDLQTLHILATSRMEGDIIDGLNVTEEQKLHIQSDLIEEDIRAYIYARLQMDKKLRRWQKDKKDQEAIVGTLMEKSDGMFRWAACQLDALKKCLSRRELQNALASLPKTLDETYDKILCSIEEERCEIVLRILQWLAYSARPLQIEEVADVIAVDTKAKPRFDPESRFPEPRDILTICSSLVSASSNATGGSYNEKVGEQIRLAHLSVRDYLVSERILTGKAARYSLQESRAHESISQICLAYLLQFDKPGSLPEGNTGDFPLARYAAEYWPQHVRASGKETDGIVLLSMELFSNQYVFTNWIRLFDPDKASSVPVTGNGPDSAASPLYYASLAGLNEPVKLLLEQGADVNEVCGVYGNALQAASASGFEDTAKLLLDSGAKVNSQGGIFGTALQAASVGGHSKVVQLLLNAGADVNGRGGIYEDALQAASAEGHVEAVLQLITAGADISALGGVYGSALHAASYGGHDLVVEHLLNAGSDIELLDKHGRTPLYQASSEGHTTTIRLLLGKGANVNAEDQDGWAALDEAGPAGHVETVQALLDAGADVNAPDRDGKMALHFIASQGHTDLVRLLLRHGADVDRQDMNGGTPLHDAASTGRHETVSALLHSGARANTADRHGWSALHAAVVIGHEPTARVLLENGAQISVDEDGWSPLHVAILKGNEAIVKLLLDKGADITAEAEGRTALEWAALTGQEFKRLVIKAQSKVKASFTITGLRAAACDGDDVRIRQLLKNGADINAEDDGGWTALLWAACEGHQSTMLLLIENGANVNARTQNGETVMDFIGRWLDPPVMRLIESKFDVRAKEDERRLALKRRESVLQLLGDYETG</sequence>
<comment type="caution">
    <text evidence="1">The sequence shown here is derived from an EMBL/GenBank/DDBJ whole genome shotgun (WGS) entry which is preliminary data.</text>
</comment>